<dbReference type="InterPro" id="IPR036291">
    <property type="entry name" value="NAD(P)-bd_dom_sf"/>
</dbReference>
<dbReference type="Gene3D" id="3.40.50.720">
    <property type="entry name" value="NAD(P)-binding Rossmann-like Domain"/>
    <property type="match status" value="1"/>
</dbReference>
<feature type="non-terminal residue" evidence="3">
    <location>
        <position position="180"/>
    </location>
</feature>
<dbReference type="AlphaFoldDB" id="A0A0F9KM37"/>
<comment type="caution">
    <text evidence="3">The sequence shown here is derived from an EMBL/GenBank/DDBJ whole genome shotgun (WGS) entry which is preliminary data.</text>
</comment>
<sequence>MSFAITGKTAIVTGAANGVGLAIARRFLDHGANVMMADMDESRLNSEIGNLSDEKGAARSFIGDLREKLTVANLLSATLDAFDRVDILVNASRQMVVSDPLDPEDDSLDTMLEQNLMTSLRLTRLVARRMIRQAEDNGLDGDPAGTIINLSVLRELGPVLAGLTLAGRVGGGLTAELGTM</sequence>
<dbReference type="PANTHER" id="PTHR42760:SF133">
    <property type="entry name" value="3-OXOACYL-[ACYL-CARRIER-PROTEIN] REDUCTASE"/>
    <property type="match status" value="1"/>
</dbReference>
<dbReference type="GO" id="GO:0043190">
    <property type="term" value="C:ATP-binding cassette (ABC) transporter complex"/>
    <property type="evidence" value="ECO:0007669"/>
    <property type="project" value="InterPro"/>
</dbReference>
<dbReference type="InterPro" id="IPR002347">
    <property type="entry name" value="SDR_fam"/>
</dbReference>
<dbReference type="PRINTS" id="PR00081">
    <property type="entry name" value="GDHRDH"/>
</dbReference>
<dbReference type="SUPFAM" id="SSF51735">
    <property type="entry name" value="NAD(P)-binding Rossmann-fold domains"/>
    <property type="match status" value="1"/>
</dbReference>
<dbReference type="EMBL" id="LAZR01013165">
    <property type="protein sequence ID" value="KKM23243.1"/>
    <property type="molecule type" value="Genomic_DNA"/>
</dbReference>
<dbReference type="GO" id="GO:0016616">
    <property type="term" value="F:oxidoreductase activity, acting on the CH-OH group of donors, NAD or NADP as acceptor"/>
    <property type="evidence" value="ECO:0007669"/>
    <property type="project" value="TreeGrafter"/>
</dbReference>
<evidence type="ECO:0000256" key="1">
    <source>
        <dbReference type="ARBA" id="ARBA00006484"/>
    </source>
</evidence>
<proteinExistence type="inferred from homology"/>
<reference evidence="3" key="1">
    <citation type="journal article" date="2015" name="Nature">
        <title>Complex archaea that bridge the gap between prokaryotes and eukaryotes.</title>
        <authorList>
            <person name="Spang A."/>
            <person name="Saw J.H."/>
            <person name="Jorgensen S.L."/>
            <person name="Zaremba-Niedzwiedzka K."/>
            <person name="Martijn J."/>
            <person name="Lind A.E."/>
            <person name="van Eijk R."/>
            <person name="Schleper C."/>
            <person name="Guy L."/>
            <person name="Ettema T.J."/>
        </authorList>
    </citation>
    <scope>NUCLEOTIDE SEQUENCE</scope>
</reference>
<accession>A0A0F9KM37</accession>
<dbReference type="Pfam" id="PF00106">
    <property type="entry name" value="adh_short"/>
    <property type="match status" value="1"/>
</dbReference>
<dbReference type="GO" id="GO:0048038">
    <property type="term" value="F:quinone binding"/>
    <property type="evidence" value="ECO:0007669"/>
    <property type="project" value="TreeGrafter"/>
</dbReference>
<gene>
    <name evidence="3" type="ORF">LCGC14_1617140</name>
</gene>
<name>A0A0F9KM37_9ZZZZ</name>
<keyword evidence="2" id="KW-0560">Oxidoreductase</keyword>
<dbReference type="GO" id="GO:0006633">
    <property type="term" value="P:fatty acid biosynthetic process"/>
    <property type="evidence" value="ECO:0007669"/>
    <property type="project" value="TreeGrafter"/>
</dbReference>
<protein>
    <submittedName>
        <fullName evidence="3">Uncharacterized protein</fullName>
    </submittedName>
</protein>
<comment type="similarity">
    <text evidence="1">Belongs to the short-chain dehydrogenases/reductases (SDR) family.</text>
</comment>
<dbReference type="PANTHER" id="PTHR42760">
    <property type="entry name" value="SHORT-CHAIN DEHYDROGENASES/REDUCTASES FAMILY MEMBER"/>
    <property type="match status" value="1"/>
</dbReference>
<evidence type="ECO:0000256" key="2">
    <source>
        <dbReference type="ARBA" id="ARBA00023002"/>
    </source>
</evidence>
<evidence type="ECO:0000313" key="3">
    <source>
        <dbReference type="EMBL" id="KKM23243.1"/>
    </source>
</evidence>
<dbReference type="CDD" id="cd05233">
    <property type="entry name" value="SDR_c"/>
    <property type="match status" value="1"/>
</dbReference>
<organism evidence="3">
    <name type="scientific">marine sediment metagenome</name>
    <dbReference type="NCBI Taxonomy" id="412755"/>
    <lineage>
        <taxon>unclassified sequences</taxon>
        <taxon>metagenomes</taxon>
        <taxon>ecological metagenomes</taxon>
    </lineage>
</organism>